<keyword evidence="2" id="KW-0808">Transferase</keyword>
<dbReference type="Gene3D" id="3.90.550.10">
    <property type="entry name" value="Spore Coat Polysaccharide Biosynthesis Protein SpsA, Chain A"/>
    <property type="match status" value="1"/>
</dbReference>
<accession>A0A4P7BZ08</accession>
<keyword evidence="3" id="KW-1185">Reference proteome</keyword>
<evidence type="ECO:0000259" key="1">
    <source>
        <dbReference type="Pfam" id="PF00535"/>
    </source>
</evidence>
<dbReference type="SUPFAM" id="SSF53448">
    <property type="entry name" value="Nucleotide-diphospho-sugar transferases"/>
    <property type="match status" value="1"/>
</dbReference>
<evidence type="ECO:0000313" key="3">
    <source>
        <dbReference type="Proteomes" id="UP000294325"/>
    </source>
</evidence>
<dbReference type="Proteomes" id="UP000294325">
    <property type="component" value="Chromosome"/>
</dbReference>
<protein>
    <submittedName>
        <fullName evidence="2">Glycosyltransferase</fullName>
    </submittedName>
</protein>
<sequence>MSNTVGHLISVIMPCYNGACYLKRAVSSVLEQHYQNVELIVINDGSTDNSLEILAEINDPRLKVISQQSQGVCAARNRGLALASGEYIAFLDVDDTWHPDCLNQLYMALQGEPQAALAYCGWQNVGLPGHRGEPFVPPDYEVHNKAEILLEGCRWPIHATLTKKEEILAAGQFDERFSTSEDYLLWLRIATFSKIVCVPEVLAFYHFHSGPQATKDVAGTALSRWSVKQTFLREHPEVLTQLGKCRIRELADGKLLEEGYACYWRRDLQAAHTIFRMVMKRGYGSLRDWKYMLPAWFPLTWYTSLIGFLEREDGSAP</sequence>
<dbReference type="OrthoDB" id="9801954at2"/>
<dbReference type="PANTHER" id="PTHR22916:SF3">
    <property type="entry name" value="UDP-GLCNAC:BETAGAL BETA-1,3-N-ACETYLGLUCOSAMINYLTRANSFERASE-LIKE PROTEIN 1"/>
    <property type="match status" value="1"/>
</dbReference>
<organism evidence="2 3">
    <name type="scientific">Nitrosococcus wardiae</name>
    <dbReference type="NCBI Taxonomy" id="1814290"/>
    <lineage>
        <taxon>Bacteria</taxon>
        <taxon>Pseudomonadati</taxon>
        <taxon>Pseudomonadota</taxon>
        <taxon>Gammaproteobacteria</taxon>
        <taxon>Chromatiales</taxon>
        <taxon>Chromatiaceae</taxon>
        <taxon>Nitrosococcus</taxon>
    </lineage>
</organism>
<proteinExistence type="predicted"/>
<feature type="domain" description="Glycosyltransferase 2-like" evidence="1">
    <location>
        <begin position="10"/>
        <end position="115"/>
    </location>
</feature>
<name>A0A4P7BZ08_9GAMM</name>
<dbReference type="InterPro" id="IPR029044">
    <property type="entry name" value="Nucleotide-diphossugar_trans"/>
</dbReference>
<dbReference type="RefSeq" id="WP_134357696.1">
    <property type="nucleotide sequence ID" value="NZ_CP038033.1"/>
</dbReference>
<dbReference type="PANTHER" id="PTHR22916">
    <property type="entry name" value="GLYCOSYLTRANSFERASE"/>
    <property type="match status" value="1"/>
</dbReference>
<dbReference type="AlphaFoldDB" id="A0A4P7BZ08"/>
<reference evidence="2 3" key="1">
    <citation type="submission" date="2019-03" db="EMBL/GenBank/DDBJ databases">
        <title>The genome sequence of Nitrosococcus wardiae strain D1FHST reveals the archetypal metabolic capacity of ammonia-oxidizing Gammaproteobacteria.</title>
        <authorList>
            <person name="Wang L."/>
            <person name="Lim C.K."/>
            <person name="Hanson T.E."/>
            <person name="Dang H."/>
            <person name="Klotz M.G."/>
        </authorList>
    </citation>
    <scope>NUCLEOTIDE SEQUENCE [LARGE SCALE GENOMIC DNA]</scope>
    <source>
        <strain evidence="2 3">D1FHS</strain>
    </source>
</reference>
<dbReference type="KEGG" id="nwr:E3U44_08260"/>
<dbReference type="GO" id="GO:0016758">
    <property type="term" value="F:hexosyltransferase activity"/>
    <property type="evidence" value="ECO:0007669"/>
    <property type="project" value="UniProtKB-ARBA"/>
</dbReference>
<gene>
    <name evidence="2" type="ORF">E3U44_08260</name>
</gene>
<dbReference type="Pfam" id="PF00535">
    <property type="entry name" value="Glycos_transf_2"/>
    <property type="match status" value="1"/>
</dbReference>
<dbReference type="EMBL" id="CP038033">
    <property type="protein sequence ID" value="QBQ54499.1"/>
    <property type="molecule type" value="Genomic_DNA"/>
</dbReference>
<evidence type="ECO:0000313" key="2">
    <source>
        <dbReference type="EMBL" id="QBQ54499.1"/>
    </source>
</evidence>
<dbReference type="InterPro" id="IPR001173">
    <property type="entry name" value="Glyco_trans_2-like"/>
</dbReference>